<gene>
    <name evidence="3" type="ORF">J2Z79_002940</name>
</gene>
<evidence type="ECO:0000313" key="4">
    <source>
        <dbReference type="Proteomes" id="UP001519289"/>
    </source>
</evidence>
<evidence type="ECO:0000256" key="1">
    <source>
        <dbReference type="ARBA" id="ARBA00023136"/>
    </source>
</evidence>
<organism evidence="3 4">
    <name type="scientific">Symbiobacterium terraclitae</name>
    <dbReference type="NCBI Taxonomy" id="557451"/>
    <lineage>
        <taxon>Bacteria</taxon>
        <taxon>Bacillati</taxon>
        <taxon>Bacillota</taxon>
        <taxon>Clostridia</taxon>
        <taxon>Eubacteriales</taxon>
        <taxon>Symbiobacteriaceae</taxon>
        <taxon>Symbiobacterium</taxon>
    </lineage>
</organism>
<dbReference type="EMBL" id="JAGGLG010000029">
    <property type="protein sequence ID" value="MBP2019501.1"/>
    <property type="molecule type" value="Genomic_DNA"/>
</dbReference>
<dbReference type="HAMAP" id="MF_00386">
    <property type="entry name" value="UPF0161_YidD"/>
    <property type="match status" value="1"/>
</dbReference>
<dbReference type="NCBIfam" id="TIGR00278">
    <property type="entry name" value="membrane protein insertion efficiency factor YidD"/>
    <property type="match status" value="1"/>
</dbReference>
<comment type="subcellular location">
    <subcellularLocation>
        <location evidence="2">Cell membrane</location>
        <topology evidence="2">Peripheral membrane protein</topology>
        <orientation evidence="2">Cytoplasmic side</orientation>
    </subcellularLocation>
</comment>
<dbReference type="PANTHER" id="PTHR33383">
    <property type="entry name" value="MEMBRANE PROTEIN INSERTION EFFICIENCY FACTOR-RELATED"/>
    <property type="match status" value="1"/>
</dbReference>
<keyword evidence="1 2" id="KW-0472">Membrane</keyword>
<evidence type="ECO:0000313" key="3">
    <source>
        <dbReference type="EMBL" id="MBP2019501.1"/>
    </source>
</evidence>
<accession>A0ABS4JX75</accession>
<dbReference type="Proteomes" id="UP001519289">
    <property type="component" value="Unassembled WGS sequence"/>
</dbReference>
<evidence type="ECO:0000256" key="2">
    <source>
        <dbReference type="HAMAP-Rule" id="MF_00386"/>
    </source>
</evidence>
<name>A0ABS4JX75_9FIRM</name>
<dbReference type="SMART" id="SM01234">
    <property type="entry name" value="Haemolytic"/>
    <property type="match status" value="1"/>
</dbReference>
<comment type="function">
    <text evidence="2">Could be involved in insertion of integral membrane proteins into the membrane.</text>
</comment>
<comment type="similarity">
    <text evidence="2">Belongs to the UPF0161 family.</text>
</comment>
<protein>
    <recommendedName>
        <fullName evidence="2">Putative membrane protein insertion efficiency factor</fullName>
    </recommendedName>
</protein>
<comment type="caution">
    <text evidence="3">The sequence shown here is derived from an EMBL/GenBank/DDBJ whole genome shotgun (WGS) entry which is preliminary data.</text>
</comment>
<sequence length="70" mass="8011">MKRLLMGAVRFYQRYLSPLKGAPTCRFYPSCSQYAYEALAKYGAIKGSWLAVRRVLRCHPFHPGGYDPVP</sequence>
<dbReference type="RefSeq" id="WP_209467606.1">
    <property type="nucleotide sequence ID" value="NZ_JAGGLG010000029.1"/>
</dbReference>
<keyword evidence="2" id="KW-1003">Cell membrane</keyword>
<keyword evidence="4" id="KW-1185">Reference proteome</keyword>
<dbReference type="PANTHER" id="PTHR33383:SF1">
    <property type="entry name" value="MEMBRANE PROTEIN INSERTION EFFICIENCY FACTOR-RELATED"/>
    <property type="match status" value="1"/>
</dbReference>
<reference evidence="3 4" key="1">
    <citation type="submission" date="2021-03" db="EMBL/GenBank/DDBJ databases">
        <title>Genomic Encyclopedia of Type Strains, Phase IV (KMG-IV): sequencing the most valuable type-strain genomes for metagenomic binning, comparative biology and taxonomic classification.</title>
        <authorList>
            <person name="Goeker M."/>
        </authorList>
    </citation>
    <scope>NUCLEOTIDE SEQUENCE [LARGE SCALE GENOMIC DNA]</scope>
    <source>
        <strain evidence="3 4">DSM 27138</strain>
    </source>
</reference>
<dbReference type="InterPro" id="IPR002696">
    <property type="entry name" value="Membr_insert_effic_factor_YidD"/>
</dbReference>
<dbReference type="Pfam" id="PF01809">
    <property type="entry name" value="YidD"/>
    <property type="match status" value="1"/>
</dbReference>
<proteinExistence type="inferred from homology"/>